<protein>
    <recommendedName>
        <fullName evidence="4">Transglycosylase SLT domain-containing protein</fullName>
    </recommendedName>
</protein>
<sequence>MQVLQSITKSFFVIFYVLANWQFNFNQLLFITGREVMAAPLELLGQNNTLQNKIQAKFNVANQALADGLEQNQELLGNTQQTFSQANAAIRQSINPQQATSAQAQDFAQNNGGVGSLLSGIADGQMTYDDYAAQVNQAVEAGQITPQERRTQLALARKRLQVPSTLQDSTPHEAQKLVKHNLQLTDNILKIQQAKLVNEAKTQTLSNQSTGTFAWKFIKNGVGVASEYSGDIKEQQQIQLELNSLRQNIADINVNGVEWLVQNSKDESVQQALKIEGFNIPSQGLTKEQAQQYTGALQQLVLSYEEQATLLQMRINTIAEKYTPYRLNRPQAQLKKTFPLKLKAAEQETQSLTQQANLSQVGSTKHSSGGHLHWKIPKRNTFDGNDSVDPIESFAGLNTTSSVARKAIGKTNTWQYNFNIIKIQEKNGENVPKMGNSSYMLNDNVGNQNQSGYPDSTQQAFNFQVPGKKGYVPNVAYPEENIDNTHGYAYLNKNVAFRRAINTTANKLGIPGEWIADIIAVETSFNPREFHKTNSCGYGGLIGFGADDAQEFGTTLRHILSLPPERQMVYVEKYLSRPHIKRHLNKGVEYVAAAVFGGRGLLNKLIKNPSKALRTSDGAINLQTYMQRLGRDVGRRYDFTTDRQTKPTIFTLSRDLQNRVLFSQQMQQAN</sequence>
<feature type="compositionally biased region" description="Polar residues" evidence="1">
    <location>
        <begin position="353"/>
        <end position="367"/>
    </location>
</feature>
<proteinExistence type="predicted"/>
<dbReference type="EMBL" id="QMEB01000094">
    <property type="protein sequence ID" value="NMG20436.1"/>
    <property type="molecule type" value="Genomic_DNA"/>
</dbReference>
<evidence type="ECO:0000256" key="1">
    <source>
        <dbReference type="SAM" id="MobiDB-lite"/>
    </source>
</evidence>
<evidence type="ECO:0000313" key="2">
    <source>
        <dbReference type="EMBL" id="NMG20436.1"/>
    </source>
</evidence>
<name>A0ABX1P7W5_9CYAN</name>
<feature type="region of interest" description="Disordered" evidence="1">
    <location>
        <begin position="353"/>
        <end position="378"/>
    </location>
</feature>
<keyword evidence="3" id="KW-1185">Reference proteome</keyword>
<dbReference type="Proteomes" id="UP000718564">
    <property type="component" value="Unassembled WGS sequence"/>
</dbReference>
<evidence type="ECO:0000313" key="3">
    <source>
        <dbReference type="Proteomes" id="UP000718564"/>
    </source>
</evidence>
<evidence type="ECO:0008006" key="4">
    <source>
        <dbReference type="Google" id="ProtNLM"/>
    </source>
</evidence>
<accession>A0ABX1P7W5</accession>
<comment type="caution">
    <text evidence="2">The sequence shown here is derived from an EMBL/GenBank/DDBJ whole genome shotgun (WGS) entry which is preliminary data.</text>
</comment>
<reference evidence="2 3" key="1">
    <citation type="submission" date="2018-06" db="EMBL/GenBank/DDBJ databases">
        <title>Comparative genomics of Brasilonema spp. strains.</title>
        <authorList>
            <person name="Alvarenga D.O."/>
            <person name="Fiore M.F."/>
            <person name="Varani A.M."/>
        </authorList>
    </citation>
    <scope>NUCLEOTIDE SEQUENCE [LARGE SCALE GENOMIC DNA]</scope>
    <source>
        <strain evidence="2 3">SPC951</strain>
    </source>
</reference>
<organism evidence="2 3">
    <name type="scientific">Brasilonema bromeliae SPC951</name>
    <dbReference type="NCBI Taxonomy" id="385972"/>
    <lineage>
        <taxon>Bacteria</taxon>
        <taxon>Bacillati</taxon>
        <taxon>Cyanobacteriota</taxon>
        <taxon>Cyanophyceae</taxon>
        <taxon>Nostocales</taxon>
        <taxon>Scytonemataceae</taxon>
        <taxon>Brasilonema</taxon>
        <taxon>Bromeliae group (in: Brasilonema)</taxon>
    </lineage>
</organism>
<gene>
    <name evidence="2" type="ORF">DP116_13600</name>
</gene>